<evidence type="ECO:0000256" key="6">
    <source>
        <dbReference type="ARBA" id="ARBA00023242"/>
    </source>
</evidence>
<dbReference type="GO" id="GO:0070847">
    <property type="term" value="C:core mediator complex"/>
    <property type="evidence" value="ECO:0007669"/>
    <property type="project" value="TreeGrafter"/>
</dbReference>
<dbReference type="PANTHER" id="PTHR13208">
    <property type="entry name" value="MEDIATOR OF RNA POLYMERASE II TRANSCRIPTION SUBUNIT 4"/>
    <property type="match status" value="1"/>
</dbReference>
<keyword evidence="5 8" id="KW-0804">Transcription</keyword>
<feature type="compositionally biased region" description="Low complexity" evidence="10">
    <location>
        <begin position="126"/>
        <end position="187"/>
    </location>
</feature>
<sequence>MEAALDAQFTRLESSLSTLIDSITAYNPLIEDAKKLMDADEGLNKELERLEQHQANHTRILALRQTAESLDNTLKSILATIAETRRELVATPVTTFPSTSRDVPFDELLSYAKFISKTTRPPTVRNAAAAAAAAPEPTTTTTTTTTAITTDDPPNGTTQSPTLPQDDQQPTQTTTLLDPTHDPTLPTNQKGLSQEMRDVLASMAAAPWEPWPSNDRIRSGNLFAIQRMLDSGLDPWQVLSAEEQAVADRARAAEEERLRRLREATAAEERARRENAYAKAQAQVQAQAHQDGGERREERKAVETFDDGGLDLYDPDED</sequence>
<dbReference type="GO" id="GO:0003712">
    <property type="term" value="F:transcription coregulator activity"/>
    <property type="evidence" value="ECO:0007669"/>
    <property type="project" value="InterPro"/>
</dbReference>
<dbReference type="EMBL" id="ML996583">
    <property type="protein sequence ID" value="KAF2753640.1"/>
    <property type="molecule type" value="Genomic_DNA"/>
</dbReference>
<dbReference type="PANTHER" id="PTHR13208:SF2">
    <property type="entry name" value="MEDIATOR OF RNA POLYMERASE II TRANSCRIPTION SUBUNIT 4"/>
    <property type="match status" value="1"/>
</dbReference>
<accession>A0A6A6VVJ0</accession>
<feature type="region of interest" description="Disordered" evidence="10">
    <location>
        <begin position="269"/>
        <end position="318"/>
    </location>
</feature>
<dbReference type="InterPro" id="IPR019258">
    <property type="entry name" value="Mediator_Med4"/>
</dbReference>
<feature type="compositionally biased region" description="Low complexity" evidence="10">
    <location>
        <begin position="277"/>
        <end position="290"/>
    </location>
</feature>
<evidence type="ECO:0000256" key="5">
    <source>
        <dbReference type="ARBA" id="ARBA00023163"/>
    </source>
</evidence>
<feature type="region of interest" description="Disordered" evidence="10">
    <location>
        <begin position="126"/>
        <end position="190"/>
    </location>
</feature>
<keyword evidence="9" id="KW-0175">Coiled coil</keyword>
<gene>
    <name evidence="8" type="primary">MED4</name>
    <name evidence="11" type="ORF">EJ05DRAFT_166672</name>
</gene>
<comment type="similarity">
    <text evidence="2 8">Belongs to the Mediator complex subunit 4 family.</text>
</comment>
<evidence type="ECO:0000313" key="11">
    <source>
        <dbReference type="EMBL" id="KAF2753640.1"/>
    </source>
</evidence>
<evidence type="ECO:0000256" key="10">
    <source>
        <dbReference type="SAM" id="MobiDB-lite"/>
    </source>
</evidence>
<feature type="compositionally biased region" description="Acidic residues" evidence="10">
    <location>
        <begin position="304"/>
        <end position="318"/>
    </location>
</feature>
<evidence type="ECO:0000256" key="9">
    <source>
        <dbReference type="SAM" id="Coils"/>
    </source>
</evidence>
<comment type="function">
    <text evidence="8">Component of the Mediator complex, a coactivator involved in the regulated transcription of nearly all RNA polymerase II-dependent genes. Mediator functions as a bridge to convey information from gene-specific regulatory proteins to the basal RNA polymerase II transcription machinery. Mediator is recruited to promoters by direct interactions with regulatory proteins and serves as a scaffold for the assembly of a functional preinitiation complex with RNA polymerase II and the general transcription factors.</text>
</comment>
<dbReference type="GO" id="GO:0016592">
    <property type="term" value="C:mediator complex"/>
    <property type="evidence" value="ECO:0007669"/>
    <property type="project" value="InterPro"/>
</dbReference>
<proteinExistence type="inferred from homology"/>
<evidence type="ECO:0000256" key="3">
    <source>
        <dbReference type="ARBA" id="ARBA00020629"/>
    </source>
</evidence>
<reference evidence="11" key="1">
    <citation type="journal article" date="2020" name="Stud. Mycol.">
        <title>101 Dothideomycetes genomes: a test case for predicting lifestyles and emergence of pathogens.</title>
        <authorList>
            <person name="Haridas S."/>
            <person name="Albert R."/>
            <person name="Binder M."/>
            <person name="Bloem J."/>
            <person name="Labutti K."/>
            <person name="Salamov A."/>
            <person name="Andreopoulos B."/>
            <person name="Baker S."/>
            <person name="Barry K."/>
            <person name="Bills G."/>
            <person name="Bluhm B."/>
            <person name="Cannon C."/>
            <person name="Castanera R."/>
            <person name="Culley D."/>
            <person name="Daum C."/>
            <person name="Ezra D."/>
            <person name="Gonzalez J."/>
            <person name="Henrissat B."/>
            <person name="Kuo A."/>
            <person name="Liang C."/>
            <person name="Lipzen A."/>
            <person name="Lutzoni F."/>
            <person name="Magnuson J."/>
            <person name="Mondo S."/>
            <person name="Nolan M."/>
            <person name="Ohm R."/>
            <person name="Pangilinan J."/>
            <person name="Park H.-J."/>
            <person name="Ramirez L."/>
            <person name="Alfaro M."/>
            <person name="Sun H."/>
            <person name="Tritt A."/>
            <person name="Yoshinaga Y."/>
            <person name="Zwiers L.-H."/>
            <person name="Turgeon B."/>
            <person name="Goodwin S."/>
            <person name="Spatafora J."/>
            <person name="Crous P."/>
            <person name="Grigoriev I."/>
        </authorList>
    </citation>
    <scope>NUCLEOTIDE SEQUENCE</scope>
    <source>
        <strain evidence="11">CBS 121739</strain>
    </source>
</reference>
<keyword evidence="8" id="KW-0010">Activator</keyword>
<evidence type="ECO:0000256" key="1">
    <source>
        <dbReference type="ARBA" id="ARBA00004123"/>
    </source>
</evidence>
<evidence type="ECO:0000256" key="7">
    <source>
        <dbReference type="ARBA" id="ARBA00031257"/>
    </source>
</evidence>
<protein>
    <recommendedName>
        <fullName evidence="3 8">Mediator of RNA polymerase II transcription subunit 4</fullName>
    </recommendedName>
    <alternativeName>
        <fullName evidence="7 8">Mediator complex subunit 4</fullName>
    </alternativeName>
</protein>
<organism evidence="11 12">
    <name type="scientific">Pseudovirgaria hyperparasitica</name>
    <dbReference type="NCBI Taxonomy" id="470096"/>
    <lineage>
        <taxon>Eukaryota</taxon>
        <taxon>Fungi</taxon>
        <taxon>Dikarya</taxon>
        <taxon>Ascomycota</taxon>
        <taxon>Pezizomycotina</taxon>
        <taxon>Dothideomycetes</taxon>
        <taxon>Dothideomycetes incertae sedis</taxon>
        <taxon>Acrospermales</taxon>
        <taxon>Acrospermaceae</taxon>
        <taxon>Pseudovirgaria</taxon>
    </lineage>
</organism>
<dbReference type="OrthoDB" id="1929813at2759"/>
<feature type="coiled-coil region" evidence="9">
    <location>
        <begin position="30"/>
        <end position="87"/>
    </location>
</feature>
<dbReference type="Pfam" id="PF10018">
    <property type="entry name" value="Med4"/>
    <property type="match status" value="1"/>
</dbReference>
<evidence type="ECO:0000313" key="12">
    <source>
        <dbReference type="Proteomes" id="UP000799437"/>
    </source>
</evidence>
<keyword evidence="12" id="KW-1185">Reference proteome</keyword>
<comment type="subcellular location">
    <subcellularLocation>
        <location evidence="1 8">Nucleus</location>
    </subcellularLocation>
</comment>
<comment type="subunit">
    <text evidence="8">Component of the Mediator complex.</text>
</comment>
<feature type="compositionally biased region" description="Basic and acidic residues" evidence="10">
    <location>
        <begin position="291"/>
        <end position="303"/>
    </location>
</feature>
<keyword evidence="6 8" id="KW-0539">Nucleus</keyword>
<evidence type="ECO:0000256" key="2">
    <source>
        <dbReference type="ARBA" id="ARBA00009626"/>
    </source>
</evidence>
<evidence type="ECO:0000256" key="4">
    <source>
        <dbReference type="ARBA" id="ARBA00023015"/>
    </source>
</evidence>
<dbReference type="Proteomes" id="UP000799437">
    <property type="component" value="Unassembled WGS sequence"/>
</dbReference>
<dbReference type="GO" id="GO:0006357">
    <property type="term" value="P:regulation of transcription by RNA polymerase II"/>
    <property type="evidence" value="ECO:0007669"/>
    <property type="project" value="InterPro"/>
</dbReference>
<keyword evidence="4 8" id="KW-0805">Transcription regulation</keyword>
<evidence type="ECO:0000256" key="8">
    <source>
        <dbReference type="RuleBase" id="RU364141"/>
    </source>
</evidence>
<dbReference type="AlphaFoldDB" id="A0A6A6VVJ0"/>
<name>A0A6A6VVJ0_9PEZI</name>